<reference evidence="2 3" key="1">
    <citation type="submission" date="2020-06" db="EMBL/GenBank/DDBJ databases">
        <authorList>
            <person name="Li R."/>
            <person name="Bekaert M."/>
        </authorList>
    </citation>
    <scope>NUCLEOTIDE SEQUENCE [LARGE SCALE GENOMIC DNA]</scope>
    <source>
        <strain evidence="3">wild</strain>
    </source>
</reference>
<dbReference type="EMBL" id="CACVKT020010231">
    <property type="protein sequence ID" value="CAC5425271.1"/>
    <property type="molecule type" value="Genomic_DNA"/>
</dbReference>
<evidence type="ECO:0000313" key="2">
    <source>
        <dbReference type="EMBL" id="CAC5425271.1"/>
    </source>
</evidence>
<keyword evidence="3" id="KW-1185">Reference proteome</keyword>
<feature type="region of interest" description="Disordered" evidence="1">
    <location>
        <begin position="427"/>
        <end position="464"/>
    </location>
</feature>
<organism evidence="2 3">
    <name type="scientific">Mytilus coruscus</name>
    <name type="common">Sea mussel</name>
    <dbReference type="NCBI Taxonomy" id="42192"/>
    <lineage>
        <taxon>Eukaryota</taxon>
        <taxon>Metazoa</taxon>
        <taxon>Spiralia</taxon>
        <taxon>Lophotrochozoa</taxon>
        <taxon>Mollusca</taxon>
        <taxon>Bivalvia</taxon>
        <taxon>Autobranchia</taxon>
        <taxon>Pteriomorphia</taxon>
        <taxon>Mytilida</taxon>
        <taxon>Mytiloidea</taxon>
        <taxon>Mytilidae</taxon>
        <taxon>Mytilinae</taxon>
        <taxon>Mytilus</taxon>
    </lineage>
</organism>
<dbReference type="AlphaFoldDB" id="A0A6J8F172"/>
<feature type="compositionally biased region" description="Basic and acidic residues" evidence="1">
    <location>
        <begin position="707"/>
        <end position="719"/>
    </location>
</feature>
<feature type="region of interest" description="Disordered" evidence="1">
    <location>
        <begin position="697"/>
        <end position="719"/>
    </location>
</feature>
<gene>
    <name evidence="2" type="ORF">MCOR_57109</name>
</gene>
<evidence type="ECO:0000256" key="1">
    <source>
        <dbReference type="SAM" id="MobiDB-lite"/>
    </source>
</evidence>
<feature type="compositionally biased region" description="Polar residues" evidence="1">
    <location>
        <begin position="453"/>
        <end position="464"/>
    </location>
</feature>
<dbReference type="Proteomes" id="UP000507470">
    <property type="component" value="Unassembled WGS sequence"/>
</dbReference>
<protein>
    <submittedName>
        <fullName evidence="2">Uncharacterized protein</fullName>
    </submittedName>
</protein>
<accession>A0A6J8F172</accession>
<dbReference type="OrthoDB" id="6080995at2759"/>
<proteinExistence type="predicted"/>
<feature type="compositionally biased region" description="Polar residues" evidence="1">
    <location>
        <begin position="427"/>
        <end position="443"/>
    </location>
</feature>
<evidence type="ECO:0000313" key="3">
    <source>
        <dbReference type="Proteomes" id="UP000507470"/>
    </source>
</evidence>
<name>A0A6J8F172_MYTCO</name>
<sequence length="719" mass="84207">MANRKILQLLYLLYDLCKDSLEEFFIYNCLDDDPTNDKLAKFVTDHKVQLYHHLKYFSCHMCSDSNSQNSCVQGSKQLFQSLFTFPEEFSMSEITSVAFKKIYLDNLDIWTVQYLLLADNLEHEQHKWIRILYEKRREVSQNCFKNISDQQFNRIWIDTRDIILNFLRVLKNRKNEKEFVKRLSILRMASPEWCDIEVYWDMMQEEFSVESRLHSETTLSALGFKHDTETDENRNNNKQEVAVVNVQTENIIFRKKIQEVIERQERESLERNQNHQVMLEKFEQLLVIANVKDMPMIDGKKIKTDDSDNGIDECQGLASTACSTKEHKYYFVEWKIKTDDNTDKAELEKIAKSIELERTIDGNITIKFVRIGSIVIGTLVSPYAVEKSDMFNKTVRRFIKMIIDKCNMNTKDERILEVDVTFKPSQESTDMLSSKQDMQSESTGVKVKEEKSTQTNDMNETLGDTENSYAQINPLIAKSSRSVMPLKFDTFENRTIYEKIDLNEVWYADFPHVKIEALSNYTHVVDNQQVAFMKKGHVYYLIKQVGEWWEITDIPGPSFFVKSEYGKQRTRIDSPLLSKAVIKQPLDATSLFRERVSKGAHHYYDTIPDDKLDVTGRQNPLRKTDVDEQELDYEHVLPRKGNAPLAAQQKFITLRPKRPMSNPESTPAIEVVEHVQHYERILPMKWNAPPERAITFIPKRPMSYPDSKPDTDARPQDKD</sequence>